<dbReference type="AlphaFoldDB" id="A0A540KBH2"/>
<reference evidence="1 2" key="1">
    <citation type="journal article" date="2019" name="G3 (Bethesda)">
        <title>Sequencing of a Wild Apple (Malus baccata) Genome Unravels the Differences Between Cultivated and Wild Apple Species Regarding Disease Resistance and Cold Tolerance.</title>
        <authorList>
            <person name="Chen X."/>
        </authorList>
    </citation>
    <scope>NUCLEOTIDE SEQUENCE [LARGE SCALE GENOMIC DNA]</scope>
    <source>
        <strain evidence="2">cv. Shandingzi</strain>
        <tissue evidence="1">Leaves</tissue>
    </source>
</reference>
<evidence type="ECO:0000313" key="1">
    <source>
        <dbReference type="EMBL" id="TQD71571.1"/>
    </source>
</evidence>
<name>A0A540KBH2_MALBA</name>
<evidence type="ECO:0000313" key="2">
    <source>
        <dbReference type="Proteomes" id="UP000315295"/>
    </source>
</evidence>
<keyword evidence="2" id="KW-1185">Reference proteome</keyword>
<organism evidence="1 2">
    <name type="scientific">Malus baccata</name>
    <name type="common">Siberian crab apple</name>
    <name type="synonym">Pyrus baccata</name>
    <dbReference type="NCBI Taxonomy" id="106549"/>
    <lineage>
        <taxon>Eukaryota</taxon>
        <taxon>Viridiplantae</taxon>
        <taxon>Streptophyta</taxon>
        <taxon>Embryophyta</taxon>
        <taxon>Tracheophyta</taxon>
        <taxon>Spermatophyta</taxon>
        <taxon>Magnoliopsida</taxon>
        <taxon>eudicotyledons</taxon>
        <taxon>Gunneridae</taxon>
        <taxon>Pentapetalae</taxon>
        <taxon>rosids</taxon>
        <taxon>fabids</taxon>
        <taxon>Rosales</taxon>
        <taxon>Rosaceae</taxon>
        <taxon>Amygdaloideae</taxon>
        <taxon>Maleae</taxon>
        <taxon>Malus</taxon>
    </lineage>
</organism>
<sequence>MTTPCDSDAPTIIPSAGVAMAAEAVEEEEGLSLLAHLSLKKAYARECACFVLPLCHHFFAVVADTVVDYIYAKTRH</sequence>
<comment type="caution">
    <text evidence="1">The sequence shown here is derived from an EMBL/GenBank/DDBJ whole genome shotgun (WGS) entry which is preliminary data.</text>
</comment>
<dbReference type="EMBL" id="VIEB01001528">
    <property type="protein sequence ID" value="TQD71571.1"/>
    <property type="molecule type" value="Genomic_DNA"/>
</dbReference>
<protein>
    <submittedName>
        <fullName evidence="1">Uncharacterized protein</fullName>
    </submittedName>
</protein>
<accession>A0A540KBH2</accession>
<gene>
    <name evidence="1" type="ORF">C1H46_042895</name>
</gene>
<dbReference type="Proteomes" id="UP000315295">
    <property type="component" value="Unassembled WGS sequence"/>
</dbReference>
<proteinExistence type="predicted"/>